<dbReference type="EnsemblPlants" id="MELO3C033222.2.1">
    <property type="protein sequence ID" value="MELO3C033222.2.1"/>
    <property type="gene ID" value="MELO3C033222.2"/>
</dbReference>
<proteinExistence type="predicted"/>
<sequence>MTIALGAEKPIFPHIVFFSQARGVCVRKIFPVRYLKWVNVGREHIEVVKGHLQRFFVLDFNDQVMNKFVEHQMLSIFKEFWGDCHKHFKKYSDPKEAHANPRNSNHGRTRFLDRSSVTIITVGQSRFYNDSTSRLRKNRSWSIVWSSFEKHTFESERSCGRPQRMSIIKCGNSSPSLPQRVVNHSLGMRYAIRCWVDDQATQNAFIGDTSRRPARRRVRAVTQRHVLSRPQKERFKYKLNLIKLWIELNCKIEIFKR</sequence>
<accession>A0A9I9EFX1</accession>
<protein>
    <recommendedName>
        <fullName evidence="2">CACTA en-spm transposon protein</fullName>
    </recommendedName>
</protein>
<reference evidence="1" key="1">
    <citation type="submission" date="2023-03" db="UniProtKB">
        <authorList>
            <consortium name="EnsemblPlants"/>
        </authorList>
    </citation>
    <scope>IDENTIFICATION</scope>
</reference>
<organism evidence="1">
    <name type="scientific">Cucumis melo</name>
    <name type="common">Muskmelon</name>
    <dbReference type="NCBI Taxonomy" id="3656"/>
    <lineage>
        <taxon>Eukaryota</taxon>
        <taxon>Viridiplantae</taxon>
        <taxon>Streptophyta</taxon>
        <taxon>Embryophyta</taxon>
        <taxon>Tracheophyta</taxon>
        <taxon>Spermatophyta</taxon>
        <taxon>Magnoliopsida</taxon>
        <taxon>eudicotyledons</taxon>
        <taxon>Gunneridae</taxon>
        <taxon>Pentapetalae</taxon>
        <taxon>rosids</taxon>
        <taxon>fabids</taxon>
        <taxon>Cucurbitales</taxon>
        <taxon>Cucurbitaceae</taxon>
        <taxon>Benincaseae</taxon>
        <taxon>Cucumis</taxon>
    </lineage>
</organism>
<dbReference type="Gramene" id="MELO3C033222.2.1">
    <property type="protein sequence ID" value="MELO3C033222.2.1"/>
    <property type="gene ID" value="MELO3C033222.2"/>
</dbReference>
<name>A0A9I9EFX1_CUCME</name>
<evidence type="ECO:0000313" key="1">
    <source>
        <dbReference type="EnsemblPlants" id="MELO3C033222.2.1"/>
    </source>
</evidence>
<evidence type="ECO:0008006" key="2">
    <source>
        <dbReference type="Google" id="ProtNLM"/>
    </source>
</evidence>
<dbReference type="AlphaFoldDB" id="A0A9I9EFX1"/>